<sequence>VCISYRMEASGEPAAGPDESLESVHDRGHESEHHRSETQNRNVPQPDVNPIMQQFVEFMQRMTQPTQPQHHGVTIDKNYEVVRRQGAKVFTGTTDPAEAEEWLRNTERVLDRIECTVEQKLKYAVSLLEKDALDWWETISGSRDREITLTWDDFLREFAEKYPTNLQKS</sequence>
<dbReference type="EMBL" id="JACGWN010000008">
    <property type="protein sequence ID" value="KAL0440175.1"/>
    <property type="molecule type" value="Genomic_DNA"/>
</dbReference>
<gene>
    <name evidence="2" type="ORF">Slati_2500500</name>
</gene>
<protein>
    <recommendedName>
        <fullName evidence="3">Retrotransposon gag domain-containing protein</fullName>
    </recommendedName>
</protein>
<reference evidence="2" key="1">
    <citation type="submission" date="2020-06" db="EMBL/GenBank/DDBJ databases">
        <authorList>
            <person name="Li T."/>
            <person name="Hu X."/>
            <person name="Zhang T."/>
            <person name="Song X."/>
            <person name="Zhang H."/>
            <person name="Dai N."/>
            <person name="Sheng W."/>
            <person name="Hou X."/>
            <person name="Wei L."/>
        </authorList>
    </citation>
    <scope>NUCLEOTIDE SEQUENCE</scope>
    <source>
        <strain evidence="2">KEN1</strain>
        <tissue evidence="2">Leaf</tissue>
    </source>
</reference>
<organism evidence="2">
    <name type="scientific">Sesamum latifolium</name>
    <dbReference type="NCBI Taxonomy" id="2727402"/>
    <lineage>
        <taxon>Eukaryota</taxon>
        <taxon>Viridiplantae</taxon>
        <taxon>Streptophyta</taxon>
        <taxon>Embryophyta</taxon>
        <taxon>Tracheophyta</taxon>
        <taxon>Spermatophyta</taxon>
        <taxon>Magnoliopsida</taxon>
        <taxon>eudicotyledons</taxon>
        <taxon>Gunneridae</taxon>
        <taxon>Pentapetalae</taxon>
        <taxon>asterids</taxon>
        <taxon>lamiids</taxon>
        <taxon>Lamiales</taxon>
        <taxon>Pedaliaceae</taxon>
        <taxon>Sesamum</taxon>
    </lineage>
</organism>
<feature type="non-terminal residue" evidence="2">
    <location>
        <position position="1"/>
    </location>
</feature>
<name>A0AAW2WIX9_9LAMI</name>
<feature type="compositionally biased region" description="Basic and acidic residues" evidence="1">
    <location>
        <begin position="22"/>
        <end position="38"/>
    </location>
</feature>
<accession>A0AAW2WIX9</accession>
<evidence type="ECO:0000256" key="1">
    <source>
        <dbReference type="SAM" id="MobiDB-lite"/>
    </source>
</evidence>
<evidence type="ECO:0000313" key="2">
    <source>
        <dbReference type="EMBL" id="KAL0440175.1"/>
    </source>
</evidence>
<comment type="caution">
    <text evidence="2">The sequence shown here is derived from an EMBL/GenBank/DDBJ whole genome shotgun (WGS) entry which is preliminary data.</text>
</comment>
<reference evidence="2" key="2">
    <citation type="journal article" date="2024" name="Plant">
        <title>Genomic evolution and insights into agronomic trait innovations of Sesamum species.</title>
        <authorList>
            <person name="Miao H."/>
            <person name="Wang L."/>
            <person name="Qu L."/>
            <person name="Liu H."/>
            <person name="Sun Y."/>
            <person name="Le M."/>
            <person name="Wang Q."/>
            <person name="Wei S."/>
            <person name="Zheng Y."/>
            <person name="Lin W."/>
            <person name="Duan Y."/>
            <person name="Cao H."/>
            <person name="Xiong S."/>
            <person name="Wang X."/>
            <person name="Wei L."/>
            <person name="Li C."/>
            <person name="Ma Q."/>
            <person name="Ju M."/>
            <person name="Zhao R."/>
            <person name="Li G."/>
            <person name="Mu C."/>
            <person name="Tian Q."/>
            <person name="Mei H."/>
            <person name="Zhang T."/>
            <person name="Gao T."/>
            <person name="Zhang H."/>
        </authorList>
    </citation>
    <scope>NUCLEOTIDE SEQUENCE</scope>
    <source>
        <strain evidence="2">KEN1</strain>
    </source>
</reference>
<proteinExistence type="predicted"/>
<evidence type="ECO:0008006" key="3">
    <source>
        <dbReference type="Google" id="ProtNLM"/>
    </source>
</evidence>
<feature type="region of interest" description="Disordered" evidence="1">
    <location>
        <begin position="1"/>
        <end position="47"/>
    </location>
</feature>
<dbReference type="AlphaFoldDB" id="A0AAW2WIX9"/>